<dbReference type="Gene3D" id="3.10.580.10">
    <property type="entry name" value="CBS-domain"/>
    <property type="match status" value="1"/>
</dbReference>
<dbReference type="AlphaFoldDB" id="A0A381TLH3"/>
<dbReference type="SUPFAM" id="SSF53686">
    <property type="entry name" value="Tryptophan synthase beta subunit-like PLP-dependent enzymes"/>
    <property type="match status" value="1"/>
</dbReference>
<reference evidence="5" key="1">
    <citation type="submission" date="2018-05" db="EMBL/GenBank/DDBJ databases">
        <authorList>
            <person name="Lanie J.A."/>
            <person name="Ng W.-L."/>
            <person name="Kazmierczak K.M."/>
            <person name="Andrzejewski T.M."/>
            <person name="Davidsen T.M."/>
            <person name="Wayne K.J."/>
            <person name="Tettelin H."/>
            <person name="Glass J.I."/>
            <person name="Rusch D."/>
            <person name="Podicherti R."/>
            <person name="Tsui H.-C.T."/>
            <person name="Winkler M.E."/>
        </authorList>
    </citation>
    <scope>NUCLEOTIDE SEQUENCE</scope>
</reference>
<dbReference type="InterPro" id="IPR001926">
    <property type="entry name" value="TrpB-like_PALP"/>
</dbReference>
<evidence type="ECO:0000256" key="2">
    <source>
        <dbReference type="ARBA" id="ARBA00007103"/>
    </source>
</evidence>
<dbReference type="FunFam" id="3.40.50.1100:FF:000003">
    <property type="entry name" value="Cystathionine beta-synthase"/>
    <property type="match status" value="1"/>
</dbReference>
<accession>A0A381TLH3</accession>
<dbReference type="PANTHER" id="PTHR10314">
    <property type="entry name" value="CYSTATHIONINE BETA-SYNTHASE"/>
    <property type="match status" value="1"/>
</dbReference>
<sequence>MSELHLPGISPSLLSLIGNTPLVEVKKIDTGPCRLFLKMESHNPGGSIKDRTALYIVNQAEKEGALKKGGVIVEATAGNTGIGLALVGILKGYKVILVIPDKMSLEKVAHLRSLGAEIIFTRSDVPNEHPDYYHNVAEKIVSDIPEAFYANQFNNPANIMAHEKTTGPEIWRQMEEQIDTFVAGVGTGGTITGVGRFLKMVSPTTKIVAADPEGSVINDAVNKGSYSYKGGSWFVEGIGEDFVPNNCDLSVIDESISVSDRDAFETIHQLLQQEGILAGSSSGTLVSAAIQWCKSQKEPKRVVTLICDTGNKYLSKAYNEKWLIHNNLINKKPEGNLQDLIAFRADKNQVVSVKPEDTLVTAYNRMNNSDVSQLPVIEDDLVVGMIGEGDLLKYCVNNSEGFNLQISSCMQTEVNILKVQDSIEDLVDILKLDKTAIILDDKKFMGMITKIDLLAYLKRN</sequence>
<evidence type="ECO:0000313" key="5">
    <source>
        <dbReference type="EMBL" id="SVA16341.1"/>
    </source>
</evidence>
<dbReference type="SUPFAM" id="SSF54631">
    <property type="entry name" value="CBS-domain pair"/>
    <property type="match status" value="1"/>
</dbReference>
<dbReference type="Gene3D" id="3.40.50.1100">
    <property type="match status" value="2"/>
</dbReference>
<feature type="domain" description="CBS" evidence="4">
    <location>
        <begin position="345"/>
        <end position="401"/>
    </location>
</feature>
<dbReference type="PROSITE" id="PS00901">
    <property type="entry name" value="CYS_SYNTHASE"/>
    <property type="match status" value="1"/>
</dbReference>
<keyword evidence="3" id="KW-0663">Pyridoxal phosphate</keyword>
<organism evidence="5">
    <name type="scientific">marine metagenome</name>
    <dbReference type="NCBI Taxonomy" id="408172"/>
    <lineage>
        <taxon>unclassified sequences</taxon>
        <taxon>metagenomes</taxon>
        <taxon>ecological metagenomes</taxon>
    </lineage>
</organism>
<dbReference type="InterPro" id="IPR000644">
    <property type="entry name" value="CBS_dom"/>
</dbReference>
<dbReference type="FunFam" id="3.40.50.1100:FF:000118">
    <property type="entry name" value="Related to CYS4-cystathionine beta-synthase"/>
    <property type="match status" value="1"/>
</dbReference>
<comment type="similarity">
    <text evidence="2">Belongs to the cysteine synthase/cystathionine beta-synthase family.</text>
</comment>
<evidence type="ECO:0000259" key="4">
    <source>
        <dbReference type="PROSITE" id="PS51371"/>
    </source>
</evidence>
<dbReference type="InterPro" id="IPR036052">
    <property type="entry name" value="TrpB-like_PALP_sf"/>
</dbReference>
<dbReference type="InterPro" id="IPR046342">
    <property type="entry name" value="CBS_dom_sf"/>
</dbReference>
<dbReference type="CDD" id="cd01561">
    <property type="entry name" value="CBS_like"/>
    <property type="match status" value="1"/>
</dbReference>
<dbReference type="Pfam" id="PF00571">
    <property type="entry name" value="CBS"/>
    <property type="match status" value="2"/>
</dbReference>
<dbReference type="InterPro" id="IPR001216">
    <property type="entry name" value="P-phosphate_BS"/>
</dbReference>
<evidence type="ECO:0000256" key="1">
    <source>
        <dbReference type="ARBA" id="ARBA00001933"/>
    </source>
</evidence>
<name>A0A381TLH3_9ZZZZ</name>
<proteinExistence type="inferred from homology"/>
<evidence type="ECO:0000256" key="3">
    <source>
        <dbReference type="ARBA" id="ARBA00022898"/>
    </source>
</evidence>
<dbReference type="GO" id="GO:0006535">
    <property type="term" value="P:cysteine biosynthetic process from serine"/>
    <property type="evidence" value="ECO:0007669"/>
    <property type="project" value="InterPro"/>
</dbReference>
<dbReference type="EMBL" id="UINC01004716">
    <property type="protein sequence ID" value="SVA16341.1"/>
    <property type="molecule type" value="Genomic_DNA"/>
</dbReference>
<dbReference type="InterPro" id="IPR050214">
    <property type="entry name" value="Cys_Synth/Cystath_Beta-Synth"/>
</dbReference>
<dbReference type="Pfam" id="PF00291">
    <property type="entry name" value="PALP"/>
    <property type="match status" value="1"/>
</dbReference>
<gene>
    <name evidence="5" type="ORF">METZ01_LOCUS69195</name>
</gene>
<dbReference type="PROSITE" id="PS51371">
    <property type="entry name" value="CBS"/>
    <property type="match status" value="1"/>
</dbReference>
<dbReference type="SMART" id="SM00116">
    <property type="entry name" value="CBS"/>
    <property type="match status" value="1"/>
</dbReference>
<protein>
    <recommendedName>
        <fullName evidence="4">CBS domain-containing protein</fullName>
    </recommendedName>
</protein>
<comment type="cofactor">
    <cofactor evidence="1">
        <name>pyridoxal 5'-phosphate</name>
        <dbReference type="ChEBI" id="CHEBI:597326"/>
    </cofactor>
</comment>